<dbReference type="InterPro" id="IPR036396">
    <property type="entry name" value="Cyt_P450_sf"/>
</dbReference>
<sequence length="456" mass="53345">MTFHFKGPWFANMNILATVDPANLNHIYSKKFGYFVKGSKFNEMFDALGDGILNSDSDIWSYHRNVAHSFLHHPQFLHSLINITQKKVEYGLIPFFDHVSRHNIEIDLQDVFLRFIYDIMCTIMMDHDPRSLSIDLPDFPLLKAVADLERSIFTRHILPTCIWKFQRWLNIGLEKKHKQAWKIFDDFVYKCINKKKEERRRGTYKQKDNEIEVSTIDLLTVFMDVEENTIKSKSHNNNDKFLRDTISNFFVAGGETTSTELNFFFYLLSKNPQITHKIRMELDAMMIQVNNNYDRFLSNFKELSGQLTYLHATICETLRLYPALVYNHKSPIEPDILPSGHRVNPGTEIIFNTHSMGRMKSIWGDDCNEFKPERWITEGGVIKHEPSYKFAVFGAGPRACMGKQMVYTQMKIVAAYIIRLYDIESVDEGQPLILDISITLRMKHGFKVKIIRRSQN</sequence>
<dbReference type="GO" id="GO:0006629">
    <property type="term" value="P:lipid metabolic process"/>
    <property type="evidence" value="ECO:0007669"/>
    <property type="project" value="UniProtKB-ARBA"/>
</dbReference>
<evidence type="ECO:0000256" key="6">
    <source>
        <dbReference type="PIRSR" id="PIRSR602401-1"/>
    </source>
</evidence>
<proteinExistence type="inferred from homology"/>
<organism evidence="8 9">
    <name type="scientific">Chenopodium quinoa</name>
    <name type="common">Quinoa</name>
    <dbReference type="NCBI Taxonomy" id="63459"/>
    <lineage>
        <taxon>Eukaryota</taxon>
        <taxon>Viridiplantae</taxon>
        <taxon>Streptophyta</taxon>
        <taxon>Embryophyta</taxon>
        <taxon>Tracheophyta</taxon>
        <taxon>Spermatophyta</taxon>
        <taxon>Magnoliopsida</taxon>
        <taxon>eudicotyledons</taxon>
        <taxon>Gunneridae</taxon>
        <taxon>Pentapetalae</taxon>
        <taxon>Caryophyllales</taxon>
        <taxon>Chenopodiaceae</taxon>
        <taxon>Chenopodioideae</taxon>
        <taxon>Atripliceae</taxon>
        <taxon>Chenopodium</taxon>
    </lineage>
</organism>
<dbReference type="InterPro" id="IPR001128">
    <property type="entry name" value="Cyt_P450"/>
</dbReference>
<keyword evidence="4 7" id="KW-0560">Oxidoreductase</keyword>
<evidence type="ECO:0008006" key="10">
    <source>
        <dbReference type="Google" id="ProtNLM"/>
    </source>
</evidence>
<evidence type="ECO:0000256" key="4">
    <source>
        <dbReference type="ARBA" id="ARBA00023002"/>
    </source>
</evidence>
<evidence type="ECO:0000256" key="3">
    <source>
        <dbReference type="ARBA" id="ARBA00022723"/>
    </source>
</evidence>
<reference evidence="8" key="1">
    <citation type="journal article" date="2017" name="Nature">
        <title>The genome of Chenopodium quinoa.</title>
        <authorList>
            <person name="Jarvis D.E."/>
            <person name="Ho Y.S."/>
            <person name="Lightfoot D.J."/>
            <person name="Schmoeckel S.M."/>
            <person name="Li B."/>
            <person name="Borm T.J.A."/>
            <person name="Ohyanagi H."/>
            <person name="Mineta K."/>
            <person name="Michell C.T."/>
            <person name="Saber N."/>
            <person name="Kharbatia N.M."/>
            <person name="Rupper R.R."/>
            <person name="Sharp A.R."/>
            <person name="Dally N."/>
            <person name="Boughton B.A."/>
            <person name="Woo Y.H."/>
            <person name="Gao G."/>
            <person name="Schijlen E.G.W.M."/>
            <person name="Guo X."/>
            <person name="Momin A.A."/>
            <person name="Negrao S."/>
            <person name="Al-Babili S."/>
            <person name="Gehring C."/>
            <person name="Roessner U."/>
            <person name="Jung C."/>
            <person name="Murphy K."/>
            <person name="Arold S.T."/>
            <person name="Gojobori T."/>
            <person name="van der Linden C.G."/>
            <person name="van Loo E.N."/>
            <person name="Jellen E.N."/>
            <person name="Maughan P.J."/>
            <person name="Tester M."/>
        </authorList>
    </citation>
    <scope>NUCLEOTIDE SEQUENCE [LARGE SCALE GENOMIC DNA]</scope>
    <source>
        <strain evidence="8">cv. PI 614886</strain>
    </source>
</reference>
<evidence type="ECO:0000313" key="8">
    <source>
        <dbReference type="EnsemblPlants" id="AUR62001184-RA:cds"/>
    </source>
</evidence>
<evidence type="ECO:0000256" key="2">
    <source>
        <dbReference type="ARBA" id="ARBA00010617"/>
    </source>
</evidence>
<dbReference type="GO" id="GO:0005506">
    <property type="term" value="F:iron ion binding"/>
    <property type="evidence" value="ECO:0007669"/>
    <property type="project" value="InterPro"/>
</dbReference>
<keyword evidence="5 6" id="KW-0408">Iron</keyword>
<dbReference type="Pfam" id="PF00067">
    <property type="entry name" value="p450"/>
    <property type="match status" value="1"/>
</dbReference>
<dbReference type="PROSITE" id="PS00086">
    <property type="entry name" value="CYTOCHROME_P450"/>
    <property type="match status" value="1"/>
</dbReference>
<dbReference type="CDD" id="cd11064">
    <property type="entry name" value="CYP86A"/>
    <property type="match status" value="1"/>
</dbReference>
<dbReference type="EnsemblPlants" id="AUR62001184-RA">
    <property type="protein sequence ID" value="AUR62001184-RA:cds"/>
    <property type="gene ID" value="AUR62001184"/>
</dbReference>
<keyword evidence="6 7" id="KW-0349">Heme</keyword>
<comment type="similarity">
    <text evidence="2 7">Belongs to the cytochrome P450 family.</text>
</comment>
<dbReference type="AlphaFoldDB" id="A0A803KQ78"/>
<dbReference type="GO" id="GO:0020037">
    <property type="term" value="F:heme binding"/>
    <property type="evidence" value="ECO:0007669"/>
    <property type="project" value="InterPro"/>
</dbReference>
<dbReference type="Gene3D" id="1.10.630.10">
    <property type="entry name" value="Cytochrome P450"/>
    <property type="match status" value="1"/>
</dbReference>
<evidence type="ECO:0000256" key="7">
    <source>
        <dbReference type="RuleBase" id="RU000461"/>
    </source>
</evidence>
<keyword evidence="9" id="KW-1185">Reference proteome</keyword>
<dbReference type="Gramene" id="AUR62001184-RA">
    <property type="protein sequence ID" value="AUR62001184-RA:cds"/>
    <property type="gene ID" value="AUR62001184"/>
</dbReference>
<evidence type="ECO:0000256" key="1">
    <source>
        <dbReference type="ARBA" id="ARBA00001971"/>
    </source>
</evidence>
<comment type="cofactor">
    <cofactor evidence="1 6">
        <name>heme</name>
        <dbReference type="ChEBI" id="CHEBI:30413"/>
    </cofactor>
</comment>
<protein>
    <recommendedName>
        <fullName evidence="10">Cytochrome P450</fullName>
    </recommendedName>
</protein>
<dbReference type="InterPro" id="IPR017972">
    <property type="entry name" value="Cyt_P450_CS"/>
</dbReference>
<dbReference type="SMR" id="A0A803KQ78"/>
<evidence type="ECO:0000256" key="5">
    <source>
        <dbReference type="ARBA" id="ARBA00023004"/>
    </source>
</evidence>
<accession>A0A803KQ78</accession>
<dbReference type="PRINTS" id="PR00385">
    <property type="entry name" value="P450"/>
</dbReference>
<reference evidence="8" key="2">
    <citation type="submission" date="2021-03" db="UniProtKB">
        <authorList>
            <consortium name="EnsemblPlants"/>
        </authorList>
    </citation>
    <scope>IDENTIFICATION</scope>
</reference>
<keyword evidence="7" id="KW-0503">Monooxygenase</keyword>
<keyword evidence="3 6" id="KW-0479">Metal-binding</keyword>
<dbReference type="OMA" id="XNINSSH"/>
<dbReference type="InterPro" id="IPR002401">
    <property type="entry name" value="Cyt_P450_E_grp-I"/>
</dbReference>
<dbReference type="PRINTS" id="PR00463">
    <property type="entry name" value="EP450I"/>
</dbReference>
<dbReference type="Proteomes" id="UP000596660">
    <property type="component" value="Unplaced"/>
</dbReference>
<evidence type="ECO:0000313" key="9">
    <source>
        <dbReference type="Proteomes" id="UP000596660"/>
    </source>
</evidence>
<name>A0A803KQ78_CHEQI</name>
<feature type="binding site" description="axial binding residue" evidence="6">
    <location>
        <position position="400"/>
    </location>
    <ligand>
        <name>heme</name>
        <dbReference type="ChEBI" id="CHEBI:30413"/>
    </ligand>
    <ligandPart>
        <name>Fe</name>
        <dbReference type="ChEBI" id="CHEBI:18248"/>
    </ligandPart>
</feature>
<dbReference type="GO" id="GO:0004497">
    <property type="term" value="F:monooxygenase activity"/>
    <property type="evidence" value="ECO:0007669"/>
    <property type="project" value="UniProtKB-KW"/>
</dbReference>
<dbReference type="SUPFAM" id="SSF48264">
    <property type="entry name" value="Cytochrome P450"/>
    <property type="match status" value="1"/>
</dbReference>
<dbReference type="GO" id="GO:0016705">
    <property type="term" value="F:oxidoreductase activity, acting on paired donors, with incorporation or reduction of molecular oxygen"/>
    <property type="evidence" value="ECO:0007669"/>
    <property type="project" value="InterPro"/>
</dbReference>
<dbReference type="PANTHER" id="PTHR24296">
    <property type="entry name" value="CYTOCHROME P450"/>
    <property type="match status" value="1"/>
</dbReference>